<feature type="compositionally biased region" description="Low complexity" evidence="1">
    <location>
        <begin position="74"/>
        <end position="84"/>
    </location>
</feature>
<proteinExistence type="predicted"/>
<reference evidence="3" key="1">
    <citation type="journal article" date="2005" name="Nature">
        <title>The map-based sequence of the rice genome.</title>
        <authorList>
            <consortium name="International rice genome sequencing project (IRGSP)"/>
            <person name="Matsumoto T."/>
            <person name="Wu J."/>
            <person name="Kanamori H."/>
            <person name="Katayose Y."/>
            <person name="Fujisawa M."/>
            <person name="Namiki N."/>
            <person name="Mizuno H."/>
            <person name="Yamamoto K."/>
            <person name="Antonio B.A."/>
            <person name="Baba T."/>
            <person name="Sakata K."/>
            <person name="Nagamura Y."/>
            <person name="Aoki H."/>
            <person name="Arikawa K."/>
            <person name="Arita K."/>
            <person name="Bito T."/>
            <person name="Chiden Y."/>
            <person name="Fujitsuka N."/>
            <person name="Fukunaka R."/>
            <person name="Hamada M."/>
            <person name="Harada C."/>
            <person name="Hayashi A."/>
            <person name="Hijishita S."/>
            <person name="Honda M."/>
            <person name="Hosokawa S."/>
            <person name="Ichikawa Y."/>
            <person name="Idonuma A."/>
            <person name="Iijima M."/>
            <person name="Ikeda M."/>
            <person name="Ikeno M."/>
            <person name="Ito K."/>
            <person name="Ito S."/>
            <person name="Ito T."/>
            <person name="Ito Y."/>
            <person name="Ito Y."/>
            <person name="Iwabuchi A."/>
            <person name="Kamiya K."/>
            <person name="Karasawa W."/>
            <person name="Kurita K."/>
            <person name="Katagiri S."/>
            <person name="Kikuta A."/>
            <person name="Kobayashi H."/>
            <person name="Kobayashi N."/>
            <person name="Machita K."/>
            <person name="Maehara T."/>
            <person name="Masukawa M."/>
            <person name="Mizubayashi T."/>
            <person name="Mukai Y."/>
            <person name="Nagasaki H."/>
            <person name="Nagata Y."/>
            <person name="Naito S."/>
            <person name="Nakashima M."/>
            <person name="Nakama Y."/>
            <person name="Nakamichi Y."/>
            <person name="Nakamura M."/>
            <person name="Meguro A."/>
            <person name="Negishi M."/>
            <person name="Ohta I."/>
            <person name="Ohta T."/>
            <person name="Okamoto M."/>
            <person name="Ono N."/>
            <person name="Saji S."/>
            <person name="Sakaguchi M."/>
            <person name="Sakai K."/>
            <person name="Shibata M."/>
            <person name="Shimokawa T."/>
            <person name="Song J."/>
            <person name="Takazaki Y."/>
            <person name="Terasawa K."/>
            <person name="Tsugane M."/>
            <person name="Tsuji K."/>
            <person name="Ueda S."/>
            <person name="Waki K."/>
            <person name="Yamagata H."/>
            <person name="Yamamoto M."/>
            <person name="Yamamoto S."/>
            <person name="Yamane H."/>
            <person name="Yoshiki S."/>
            <person name="Yoshihara R."/>
            <person name="Yukawa K."/>
            <person name="Zhong H."/>
            <person name="Yano M."/>
            <person name="Yuan Q."/>
            <person name="Ouyang S."/>
            <person name="Liu J."/>
            <person name="Jones K.M."/>
            <person name="Gansberger K."/>
            <person name="Moffat K."/>
            <person name="Hill J."/>
            <person name="Bera J."/>
            <person name="Fadrosh D."/>
            <person name="Jin S."/>
            <person name="Johri S."/>
            <person name="Kim M."/>
            <person name="Overton L."/>
            <person name="Reardon M."/>
            <person name="Tsitrin T."/>
            <person name="Vuong H."/>
            <person name="Weaver B."/>
            <person name="Ciecko A."/>
            <person name="Tallon L."/>
            <person name="Jackson J."/>
            <person name="Pai G."/>
            <person name="Aken S.V."/>
            <person name="Utterback T."/>
            <person name="Reidmuller S."/>
            <person name="Feldblyum T."/>
            <person name="Hsiao J."/>
            <person name="Zismann V."/>
            <person name="Iobst S."/>
            <person name="de Vazeille A.R."/>
            <person name="Buell C.R."/>
            <person name="Ying K."/>
            <person name="Li Y."/>
            <person name="Lu T."/>
            <person name="Huang Y."/>
            <person name="Zhao Q."/>
            <person name="Feng Q."/>
            <person name="Zhang L."/>
            <person name="Zhu J."/>
            <person name="Weng Q."/>
            <person name="Mu J."/>
            <person name="Lu Y."/>
            <person name="Fan D."/>
            <person name="Liu Y."/>
            <person name="Guan J."/>
            <person name="Zhang Y."/>
            <person name="Yu S."/>
            <person name="Liu X."/>
            <person name="Zhang Y."/>
            <person name="Hong G."/>
            <person name="Han B."/>
            <person name="Choisne N."/>
            <person name="Demange N."/>
            <person name="Orjeda G."/>
            <person name="Samain S."/>
            <person name="Cattolico L."/>
            <person name="Pelletier E."/>
            <person name="Couloux A."/>
            <person name="Segurens B."/>
            <person name="Wincker P."/>
            <person name="D'Hont A."/>
            <person name="Scarpelli C."/>
            <person name="Weissenbach J."/>
            <person name="Salanoubat M."/>
            <person name="Quetier F."/>
            <person name="Yu Y."/>
            <person name="Kim H.R."/>
            <person name="Rambo T."/>
            <person name="Currie J."/>
            <person name="Collura K."/>
            <person name="Luo M."/>
            <person name="Yang T."/>
            <person name="Ammiraju J.S.S."/>
            <person name="Engler F."/>
            <person name="Soderlund C."/>
            <person name="Wing R.A."/>
            <person name="Palmer L.E."/>
            <person name="de la Bastide M."/>
            <person name="Spiegel L."/>
            <person name="Nascimento L."/>
            <person name="Zutavern T."/>
            <person name="O'Shaughnessy A."/>
            <person name="Dike S."/>
            <person name="Dedhia N."/>
            <person name="Preston R."/>
            <person name="Balija V."/>
            <person name="McCombie W.R."/>
            <person name="Chow T."/>
            <person name="Chen H."/>
            <person name="Chung M."/>
            <person name="Chen C."/>
            <person name="Shaw J."/>
            <person name="Wu H."/>
            <person name="Hsiao K."/>
            <person name="Chao Y."/>
            <person name="Chu M."/>
            <person name="Cheng C."/>
            <person name="Hour A."/>
            <person name="Lee P."/>
            <person name="Lin S."/>
            <person name="Lin Y."/>
            <person name="Liou J."/>
            <person name="Liu S."/>
            <person name="Hsing Y."/>
            <person name="Raghuvanshi S."/>
            <person name="Mohanty A."/>
            <person name="Bharti A.K."/>
            <person name="Gaur A."/>
            <person name="Gupta V."/>
            <person name="Kumar D."/>
            <person name="Ravi V."/>
            <person name="Vij S."/>
            <person name="Kapur A."/>
            <person name="Khurana P."/>
            <person name="Khurana P."/>
            <person name="Khurana J.P."/>
            <person name="Tyagi A.K."/>
            <person name="Gaikwad K."/>
            <person name="Singh A."/>
            <person name="Dalal V."/>
            <person name="Srivastava S."/>
            <person name="Dixit A."/>
            <person name="Pal A.K."/>
            <person name="Ghazi I.A."/>
            <person name="Yadav M."/>
            <person name="Pandit A."/>
            <person name="Bhargava A."/>
            <person name="Sureshbabu K."/>
            <person name="Batra K."/>
            <person name="Sharma T.R."/>
            <person name="Mohapatra T."/>
            <person name="Singh N.K."/>
            <person name="Messing J."/>
            <person name="Nelson A.B."/>
            <person name="Fuks G."/>
            <person name="Kavchok S."/>
            <person name="Keizer G."/>
            <person name="Linton E."/>
            <person name="Llaca V."/>
            <person name="Song R."/>
            <person name="Tanyolac B."/>
            <person name="Young S."/>
            <person name="Ho-Il K."/>
            <person name="Hahn J.H."/>
            <person name="Sangsakoo G."/>
            <person name="Vanavichit A."/>
            <person name="de Mattos Luiz.A.T."/>
            <person name="Zimmer P.D."/>
            <person name="Malone G."/>
            <person name="Dellagostin O."/>
            <person name="de Oliveira A.C."/>
            <person name="Bevan M."/>
            <person name="Bancroft I."/>
            <person name="Minx P."/>
            <person name="Cordum H."/>
            <person name="Wilson R."/>
            <person name="Cheng Z."/>
            <person name="Jin W."/>
            <person name="Jiang J."/>
            <person name="Leong S.A."/>
            <person name="Iwama H."/>
            <person name="Gojobori T."/>
            <person name="Itoh T."/>
            <person name="Niimura Y."/>
            <person name="Fujii Y."/>
            <person name="Habara T."/>
            <person name="Sakai H."/>
            <person name="Sato Y."/>
            <person name="Wilson G."/>
            <person name="Kumar K."/>
            <person name="McCouch S."/>
            <person name="Juretic N."/>
            <person name="Hoen D."/>
            <person name="Wright S."/>
            <person name="Bruskiewich R."/>
            <person name="Bureau T."/>
            <person name="Miyao A."/>
            <person name="Hirochika H."/>
            <person name="Nishikawa T."/>
            <person name="Kadowaki K."/>
            <person name="Sugiura M."/>
            <person name="Burr B."/>
            <person name="Sasaki T."/>
        </authorList>
    </citation>
    <scope>NUCLEOTIDE SEQUENCE [LARGE SCALE GENOMIC DNA]</scope>
    <source>
        <strain evidence="3">cv. Nipponbare</strain>
    </source>
</reference>
<feature type="compositionally biased region" description="Low complexity" evidence="1">
    <location>
        <begin position="11"/>
        <end position="21"/>
    </location>
</feature>
<dbReference type="AlphaFoldDB" id="Q6H888"/>
<evidence type="ECO:0000313" key="3">
    <source>
        <dbReference type="Proteomes" id="UP000000763"/>
    </source>
</evidence>
<sequence length="125" mass="13695">MERVTNEEMMARTTSATSRTTSYVLSCAGSTPARRGKARCELATGPRRRRSAQHGGGLRAARRRRVDGERSNSDHLAALDLDPLSADEEGQFGLIKPNSSENGFENDENGENDKVAVIARFILVF</sequence>
<feature type="region of interest" description="Disordered" evidence="1">
    <location>
        <begin position="1"/>
        <end position="21"/>
    </location>
</feature>
<feature type="region of interest" description="Disordered" evidence="1">
    <location>
        <begin position="35"/>
        <end position="110"/>
    </location>
</feature>
<feature type="compositionally biased region" description="Basic and acidic residues" evidence="1">
    <location>
        <begin position="1"/>
        <end position="10"/>
    </location>
</feature>
<dbReference type="Proteomes" id="UP000000763">
    <property type="component" value="Chromosome 2"/>
</dbReference>
<evidence type="ECO:0000256" key="1">
    <source>
        <dbReference type="SAM" id="MobiDB-lite"/>
    </source>
</evidence>
<dbReference type="EMBL" id="AP004066">
    <property type="protein sequence ID" value="BAD25061.1"/>
    <property type="molecule type" value="Genomic_DNA"/>
</dbReference>
<accession>Q6H888</accession>
<reference evidence="3" key="2">
    <citation type="journal article" date="2008" name="Nucleic Acids Res.">
        <title>The rice annotation project database (RAP-DB): 2008 update.</title>
        <authorList>
            <consortium name="The rice annotation project (RAP)"/>
        </authorList>
    </citation>
    <scope>GENOME REANNOTATION</scope>
    <source>
        <strain evidence="3">cv. Nipponbare</strain>
    </source>
</reference>
<organism evidence="2 3">
    <name type="scientific">Oryza sativa subsp. japonica</name>
    <name type="common">Rice</name>
    <dbReference type="NCBI Taxonomy" id="39947"/>
    <lineage>
        <taxon>Eukaryota</taxon>
        <taxon>Viridiplantae</taxon>
        <taxon>Streptophyta</taxon>
        <taxon>Embryophyta</taxon>
        <taxon>Tracheophyta</taxon>
        <taxon>Spermatophyta</taxon>
        <taxon>Magnoliopsida</taxon>
        <taxon>Liliopsida</taxon>
        <taxon>Poales</taxon>
        <taxon>Poaceae</taxon>
        <taxon>BOP clade</taxon>
        <taxon>Oryzoideae</taxon>
        <taxon>Oryzeae</taxon>
        <taxon>Oryzinae</taxon>
        <taxon>Oryza</taxon>
        <taxon>Oryza sativa</taxon>
    </lineage>
</organism>
<protein>
    <submittedName>
        <fullName evidence="2">Uncharacterized protein</fullName>
    </submittedName>
</protein>
<name>Q6H888_ORYSJ</name>
<evidence type="ECO:0000313" key="2">
    <source>
        <dbReference type="EMBL" id="BAD25061.1"/>
    </source>
</evidence>
<gene>
    <name evidence="2" type="primary">OJ1572_F02.4</name>
</gene>